<feature type="compositionally biased region" description="Polar residues" evidence="1">
    <location>
        <begin position="1"/>
        <end position="23"/>
    </location>
</feature>
<dbReference type="EMBL" id="VSRR010000922">
    <property type="protein sequence ID" value="MPC20899.1"/>
    <property type="molecule type" value="Genomic_DNA"/>
</dbReference>
<protein>
    <submittedName>
        <fullName evidence="2">Uncharacterized protein</fullName>
    </submittedName>
</protein>
<proteinExistence type="predicted"/>
<evidence type="ECO:0000313" key="3">
    <source>
        <dbReference type="Proteomes" id="UP000324222"/>
    </source>
</evidence>
<gene>
    <name evidence="2" type="ORF">E2C01_013863</name>
</gene>
<name>A0A5B7DIL8_PORTR</name>
<reference evidence="2 3" key="1">
    <citation type="submission" date="2019-05" db="EMBL/GenBank/DDBJ databases">
        <title>Another draft genome of Portunus trituberculatus and its Hox gene families provides insights of decapod evolution.</title>
        <authorList>
            <person name="Jeong J.-H."/>
            <person name="Song I."/>
            <person name="Kim S."/>
            <person name="Choi T."/>
            <person name="Kim D."/>
            <person name="Ryu S."/>
            <person name="Kim W."/>
        </authorList>
    </citation>
    <scope>NUCLEOTIDE SEQUENCE [LARGE SCALE GENOMIC DNA]</scope>
    <source>
        <tissue evidence="2">Muscle</tissue>
    </source>
</reference>
<evidence type="ECO:0000313" key="2">
    <source>
        <dbReference type="EMBL" id="MPC20899.1"/>
    </source>
</evidence>
<dbReference type="Proteomes" id="UP000324222">
    <property type="component" value="Unassembled WGS sequence"/>
</dbReference>
<keyword evidence="3" id="KW-1185">Reference proteome</keyword>
<evidence type="ECO:0000256" key="1">
    <source>
        <dbReference type="SAM" id="MobiDB-lite"/>
    </source>
</evidence>
<feature type="region of interest" description="Disordered" evidence="1">
    <location>
        <begin position="1"/>
        <end position="30"/>
    </location>
</feature>
<sequence>MEVLTNISDSYNKPATSCPSAINPTPHRHAITSVTQPPITTQRCGLMLHNKRDLELVSWGRYKSPSAVPLSSAPRGSRSAH</sequence>
<accession>A0A5B7DIL8</accession>
<dbReference type="AlphaFoldDB" id="A0A5B7DIL8"/>
<comment type="caution">
    <text evidence="2">The sequence shown here is derived from an EMBL/GenBank/DDBJ whole genome shotgun (WGS) entry which is preliminary data.</text>
</comment>
<organism evidence="2 3">
    <name type="scientific">Portunus trituberculatus</name>
    <name type="common">Swimming crab</name>
    <name type="synonym">Neptunus trituberculatus</name>
    <dbReference type="NCBI Taxonomy" id="210409"/>
    <lineage>
        <taxon>Eukaryota</taxon>
        <taxon>Metazoa</taxon>
        <taxon>Ecdysozoa</taxon>
        <taxon>Arthropoda</taxon>
        <taxon>Crustacea</taxon>
        <taxon>Multicrustacea</taxon>
        <taxon>Malacostraca</taxon>
        <taxon>Eumalacostraca</taxon>
        <taxon>Eucarida</taxon>
        <taxon>Decapoda</taxon>
        <taxon>Pleocyemata</taxon>
        <taxon>Brachyura</taxon>
        <taxon>Eubrachyura</taxon>
        <taxon>Portunoidea</taxon>
        <taxon>Portunidae</taxon>
        <taxon>Portuninae</taxon>
        <taxon>Portunus</taxon>
    </lineage>
</organism>